<name>A0A6C0IVJ1_9ZZZZ</name>
<reference evidence="5" key="1">
    <citation type="journal article" date="2020" name="Nature">
        <title>Giant virus diversity and host interactions through global metagenomics.</title>
        <authorList>
            <person name="Schulz F."/>
            <person name="Roux S."/>
            <person name="Paez-Espino D."/>
            <person name="Jungbluth S."/>
            <person name="Walsh D.A."/>
            <person name="Denef V.J."/>
            <person name="McMahon K.D."/>
            <person name="Konstantinidis K.T."/>
            <person name="Eloe-Fadrosh E.A."/>
            <person name="Kyrpides N.C."/>
            <person name="Woyke T."/>
        </authorList>
    </citation>
    <scope>NUCLEOTIDE SEQUENCE</scope>
    <source>
        <strain evidence="5">GVMAG-M-3300024302-11</strain>
    </source>
</reference>
<dbReference type="SUPFAM" id="SSF52540">
    <property type="entry name" value="P-loop containing nucleoside triphosphate hydrolases"/>
    <property type="match status" value="1"/>
</dbReference>
<dbReference type="Pfam" id="PF08542">
    <property type="entry name" value="Rep_fac_C"/>
    <property type="match status" value="1"/>
</dbReference>
<evidence type="ECO:0000259" key="4">
    <source>
        <dbReference type="SMART" id="SM00382"/>
    </source>
</evidence>
<dbReference type="SUPFAM" id="SSF48019">
    <property type="entry name" value="post-AAA+ oligomerization domain-like"/>
    <property type="match status" value="1"/>
</dbReference>
<dbReference type="GO" id="GO:0006281">
    <property type="term" value="P:DNA repair"/>
    <property type="evidence" value="ECO:0007669"/>
    <property type="project" value="TreeGrafter"/>
</dbReference>
<dbReference type="CDD" id="cd00009">
    <property type="entry name" value="AAA"/>
    <property type="match status" value="1"/>
</dbReference>
<dbReference type="GO" id="GO:0003689">
    <property type="term" value="F:DNA clamp loader activity"/>
    <property type="evidence" value="ECO:0007669"/>
    <property type="project" value="TreeGrafter"/>
</dbReference>
<evidence type="ECO:0000256" key="3">
    <source>
        <dbReference type="ARBA" id="ARBA00022840"/>
    </source>
</evidence>
<dbReference type="InterPro" id="IPR027417">
    <property type="entry name" value="P-loop_NTPase"/>
</dbReference>
<dbReference type="GO" id="GO:0005663">
    <property type="term" value="C:DNA replication factor C complex"/>
    <property type="evidence" value="ECO:0007669"/>
    <property type="project" value="TreeGrafter"/>
</dbReference>
<dbReference type="InterPro" id="IPR003959">
    <property type="entry name" value="ATPase_AAA_core"/>
</dbReference>
<dbReference type="Pfam" id="PF25361">
    <property type="entry name" value="AAA_lid_RFC1"/>
    <property type="match status" value="1"/>
</dbReference>
<dbReference type="Gene3D" id="3.40.50.300">
    <property type="entry name" value="P-loop containing nucleotide triphosphate hydrolases"/>
    <property type="match status" value="1"/>
</dbReference>
<sequence length="330" mass="37864">MNRIIDNDIGLPWIEKYRPSNTSEIFLDTFLLEKIHKIIEYKCVPNMILTGEPGTGKTSTILIIAKSIYPDPQSYSENVLELNASDDRGLSIINNTIIPFCQKITSSAEKLIILDEADSITNKAQNLLSNIIAEYKKNCRFVFICNDSTKVNESIQSKCMIINYPKLRDNFINDKLIEICDKENVKYSKESIDELVTISDRDIRKSINNLECIKHTQSDLTIDNIYKLLDKPKPAYIRNILDLCLNNQFKESILELTRLYRNGYNASDILLTFLDYLINPNSDLAIPYAKKMKLFNIVSFGYIKVNEGNDSLLQLVGCLSNIYIEDRTEK</sequence>
<evidence type="ECO:0000256" key="2">
    <source>
        <dbReference type="ARBA" id="ARBA00022741"/>
    </source>
</evidence>
<dbReference type="AlphaFoldDB" id="A0A6C0IVJ1"/>
<dbReference type="InterPro" id="IPR003593">
    <property type="entry name" value="AAA+_ATPase"/>
</dbReference>
<accession>A0A6C0IVJ1</accession>
<dbReference type="GO" id="GO:0006261">
    <property type="term" value="P:DNA-templated DNA replication"/>
    <property type="evidence" value="ECO:0007669"/>
    <property type="project" value="TreeGrafter"/>
</dbReference>
<dbReference type="CDD" id="cd18140">
    <property type="entry name" value="HLD_clamp_RFC"/>
    <property type="match status" value="1"/>
</dbReference>
<dbReference type="GO" id="GO:0005524">
    <property type="term" value="F:ATP binding"/>
    <property type="evidence" value="ECO:0007669"/>
    <property type="project" value="UniProtKB-KW"/>
</dbReference>
<keyword evidence="1" id="KW-0235">DNA replication</keyword>
<dbReference type="GO" id="GO:0005634">
    <property type="term" value="C:nucleus"/>
    <property type="evidence" value="ECO:0007669"/>
    <property type="project" value="TreeGrafter"/>
</dbReference>
<dbReference type="InterPro" id="IPR047854">
    <property type="entry name" value="RFC_lid"/>
</dbReference>
<protein>
    <recommendedName>
        <fullName evidence="4">AAA+ ATPase domain-containing protein</fullName>
    </recommendedName>
</protein>
<keyword evidence="3" id="KW-0067">ATP-binding</keyword>
<dbReference type="EMBL" id="MN740257">
    <property type="protein sequence ID" value="QHT96465.1"/>
    <property type="molecule type" value="Genomic_DNA"/>
</dbReference>
<dbReference type="GO" id="GO:0003677">
    <property type="term" value="F:DNA binding"/>
    <property type="evidence" value="ECO:0007669"/>
    <property type="project" value="InterPro"/>
</dbReference>
<keyword evidence="2" id="KW-0547">Nucleotide-binding</keyword>
<feature type="domain" description="AAA+ ATPase" evidence="4">
    <location>
        <begin position="43"/>
        <end position="178"/>
    </location>
</feature>
<evidence type="ECO:0000256" key="1">
    <source>
        <dbReference type="ARBA" id="ARBA00022705"/>
    </source>
</evidence>
<dbReference type="Gene3D" id="1.20.272.10">
    <property type="match status" value="1"/>
</dbReference>
<dbReference type="PANTHER" id="PTHR11669:SF5">
    <property type="entry name" value="REPLICATION FACTOR C SUBUNIT 2"/>
    <property type="match status" value="1"/>
</dbReference>
<proteinExistence type="predicted"/>
<dbReference type="InterPro" id="IPR013748">
    <property type="entry name" value="Rep_factorC_C"/>
</dbReference>
<dbReference type="GO" id="GO:0016887">
    <property type="term" value="F:ATP hydrolysis activity"/>
    <property type="evidence" value="ECO:0007669"/>
    <property type="project" value="InterPro"/>
</dbReference>
<organism evidence="5">
    <name type="scientific">viral metagenome</name>
    <dbReference type="NCBI Taxonomy" id="1070528"/>
    <lineage>
        <taxon>unclassified sequences</taxon>
        <taxon>metagenomes</taxon>
        <taxon>organismal metagenomes</taxon>
    </lineage>
</organism>
<dbReference type="SMART" id="SM00382">
    <property type="entry name" value="AAA"/>
    <property type="match status" value="1"/>
</dbReference>
<dbReference type="Gene3D" id="1.10.8.60">
    <property type="match status" value="1"/>
</dbReference>
<dbReference type="Pfam" id="PF00004">
    <property type="entry name" value="AAA"/>
    <property type="match status" value="1"/>
</dbReference>
<dbReference type="InterPro" id="IPR050238">
    <property type="entry name" value="DNA_Rep/Repair_Clamp_Loader"/>
</dbReference>
<dbReference type="InterPro" id="IPR008921">
    <property type="entry name" value="DNA_pol3_clamp-load_cplx_C"/>
</dbReference>
<dbReference type="PANTHER" id="PTHR11669">
    <property type="entry name" value="REPLICATION FACTOR C / DNA POLYMERASE III GAMMA-TAU SUBUNIT"/>
    <property type="match status" value="1"/>
</dbReference>
<evidence type="ECO:0000313" key="5">
    <source>
        <dbReference type="EMBL" id="QHT96465.1"/>
    </source>
</evidence>